<dbReference type="EMBL" id="JAARLZ010000002">
    <property type="protein sequence ID" value="NII05481.1"/>
    <property type="molecule type" value="Genomic_DNA"/>
</dbReference>
<proteinExistence type="predicted"/>
<dbReference type="Proteomes" id="UP000490980">
    <property type="component" value="Unassembled WGS sequence"/>
</dbReference>
<name>A0A7X5ZH97_9GAMM</name>
<dbReference type="RefSeq" id="WP_166946587.1">
    <property type="nucleotide sequence ID" value="NZ_JAARLZ010000002.1"/>
</dbReference>
<organism evidence="1 2">
    <name type="scientific">Luteibacter anthropi</name>
    <dbReference type="NCBI Taxonomy" id="564369"/>
    <lineage>
        <taxon>Bacteria</taxon>
        <taxon>Pseudomonadati</taxon>
        <taxon>Pseudomonadota</taxon>
        <taxon>Gammaproteobacteria</taxon>
        <taxon>Lysobacterales</taxon>
        <taxon>Rhodanobacteraceae</taxon>
        <taxon>Luteibacter</taxon>
    </lineage>
</organism>
<protein>
    <recommendedName>
        <fullName evidence="3">Metallo-beta-lactamase domain-containing protein</fullName>
    </recommendedName>
</protein>
<sequence>MPANVTGYRELFGEPFWQGEESMDIHAFVSDGSVEGDRVALRVEVALAGSGWARASRGEQERRAFFADVPSSYAYQVVDTQVALALWGVDSIEGLEGAERIFSVDRDASSGQPIQLMRDLADAEGVTYRVRDTHATPRPVVAALEQPMGDVATEQLIAEVLAPSGERDLRVAVLDVGQGAAAFIGSPCGLPHLYFDIGGGESNNQHTWPNGGVRWCFTQSPPIILSHWHRDHYAGATYGSAVDVRCVLEQTWIAPDQKVGAKTKQLQARILAGGGRLILWPSTLKTVHTSNISVGRASGTAHNDSGLVLLLRSADGRFSLLPGDAAYQYVDPSIVAKYQSQGLKTLVVAHHGGLLDRKAPANVPCSDGKRNSVAVYSAGSSNSYNHPSHLASYTKAGWASIVGTDSRMSGAPAKHLGEPGWGSSCHHQPCLGNQCSLSIWR</sequence>
<dbReference type="PANTHER" id="PTHR30619">
    <property type="entry name" value="DNA INTERNALIZATION/COMPETENCE PROTEIN COMEC/REC2"/>
    <property type="match status" value="1"/>
</dbReference>
<evidence type="ECO:0000313" key="2">
    <source>
        <dbReference type="Proteomes" id="UP000490980"/>
    </source>
</evidence>
<comment type="caution">
    <text evidence="1">The sequence shown here is derived from an EMBL/GenBank/DDBJ whole genome shotgun (WGS) entry which is preliminary data.</text>
</comment>
<dbReference type="Gene3D" id="3.60.15.10">
    <property type="entry name" value="Ribonuclease Z/Hydroxyacylglutathione hydrolase-like"/>
    <property type="match status" value="1"/>
</dbReference>
<evidence type="ECO:0000313" key="1">
    <source>
        <dbReference type="EMBL" id="NII05481.1"/>
    </source>
</evidence>
<gene>
    <name evidence="1" type="ORF">HBF25_03640</name>
</gene>
<accession>A0A7X5ZH97</accession>
<dbReference type="PANTHER" id="PTHR30619:SF1">
    <property type="entry name" value="RECOMBINATION PROTEIN 2"/>
    <property type="match status" value="1"/>
</dbReference>
<dbReference type="InterPro" id="IPR052159">
    <property type="entry name" value="Competence_DNA_uptake"/>
</dbReference>
<dbReference type="AlphaFoldDB" id="A0A7X5ZH97"/>
<keyword evidence="2" id="KW-1185">Reference proteome</keyword>
<dbReference type="InterPro" id="IPR036866">
    <property type="entry name" value="RibonucZ/Hydroxyglut_hydro"/>
</dbReference>
<reference evidence="1 2" key="1">
    <citation type="submission" date="2020-03" db="EMBL/GenBank/DDBJ databases">
        <authorList>
            <person name="Lai Q."/>
        </authorList>
    </citation>
    <scope>NUCLEOTIDE SEQUENCE [LARGE SCALE GENOMIC DNA]</scope>
    <source>
        <strain evidence="1 2">CCUG 25036</strain>
    </source>
</reference>
<evidence type="ECO:0008006" key="3">
    <source>
        <dbReference type="Google" id="ProtNLM"/>
    </source>
</evidence>
<dbReference type="SUPFAM" id="SSF56281">
    <property type="entry name" value="Metallo-hydrolase/oxidoreductase"/>
    <property type="match status" value="1"/>
</dbReference>